<dbReference type="EMBL" id="CP038437">
    <property type="protein sequence ID" value="QEM82035.1"/>
    <property type="molecule type" value="Genomic_DNA"/>
</dbReference>
<protein>
    <submittedName>
        <fullName evidence="1">Uncharacterized protein</fullName>
    </submittedName>
</protein>
<accession>A0A5C1NIX6</accession>
<evidence type="ECO:0000313" key="1">
    <source>
        <dbReference type="EMBL" id="QEM82035.1"/>
    </source>
</evidence>
<dbReference type="KEGG" id="hbh:E4T21_11075"/>
<dbReference type="OrthoDB" id="6171765at2"/>
<sequence length="95" mass="10259">MGAIAQHIDTDPRIDLARFANALYRLGGVLEMLTDMHFGLDANTVGAMTQDSQGSARLRRLLNSGTVAYSPKGRLILSQEGRELAFDMFGVGACD</sequence>
<gene>
    <name evidence="1" type="ORF">E4T21_11075</name>
</gene>
<organism evidence="1 2">
    <name type="scientific">Halomonas binhaiensis</name>
    <dbReference type="NCBI Taxonomy" id="2562282"/>
    <lineage>
        <taxon>Bacteria</taxon>
        <taxon>Pseudomonadati</taxon>
        <taxon>Pseudomonadota</taxon>
        <taxon>Gammaproteobacteria</taxon>
        <taxon>Oceanospirillales</taxon>
        <taxon>Halomonadaceae</taxon>
        <taxon>Halomonas</taxon>
    </lineage>
</organism>
<proteinExistence type="predicted"/>
<dbReference type="Proteomes" id="UP000324285">
    <property type="component" value="Chromosome"/>
</dbReference>
<name>A0A5C1NIX6_9GAMM</name>
<evidence type="ECO:0000313" key="2">
    <source>
        <dbReference type="Proteomes" id="UP000324285"/>
    </source>
</evidence>
<dbReference type="RefSeq" id="WP_149285045.1">
    <property type="nucleotide sequence ID" value="NZ_CP038437.2"/>
</dbReference>
<dbReference type="AlphaFoldDB" id="A0A5C1NIX6"/>
<keyword evidence="2" id="KW-1185">Reference proteome</keyword>
<reference evidence="1" key="1">
    <citation type="submission" date="2021-02" db="EMBL/GenBank/DDBJ databases">
        <title>Strain Y2R2, a novel species of the genus Halomonas.</title>
        <authorList>
            <person name="Huang H."/>
        </authorList>
    </citation>
    <scope>NUCLEOTIDE SEQUENCE</scope>
    <source>
        <strain evidence="1">Y2R2</strain>
    </source>
</reference>